<accession>A0A4R4W6C3</accession>
<dbReference type="EMBL" id="SMKO01000002">
    <property type="protein sequence ID" value="TDD12497.1"/>
    <property type="molecule type" value="Genomic_DNA"/>
</dbReference>
<protein>
    <submittedName>
        <fullName evidence="4">WXG100 family type VII secretion target</fullName>
    </submittedName>
</protein>
<sequence length="268" mass="28789">MSVYKEMYMSAAGAAMAAASVLRTPWASYMALAIGTMVSDPEGMMDAARQWRTADHSGVTAELGQLDEQLDDLKKQLKEQGTWEGQAFDSFEAVHTSFKESLQQLKESRNATGDGVDAQADFFKWGAIACMALAMFMWTVVIARYAFLLTSATGWGMVAKEVWETRMGLKGLSVTKAMLVKHGKAVGGLALLLFMLKQLTESVGKIFPTLEAIPTQMSSMQGGASTAFTNDGLTYDKDMGALTPKMDEESMQGGMGMPPSTGGGLGII</sequence>
<evidence type="ECO:0000313" key="5">
    <source>
        <dbReference type="Proteomes" id="UP000295258"/>
    </source>
</evidence>
<gene>
    <name evidence="4" type="ORF">E1292_01210</name>
</gene>
<keyword evidence="2" id="KW-1133">Transmembrane helix</keyword>
<organism evidence="4 5">
    <name type="scientific">Nonomuraea deserti</name>
    <dbReference type="NCBI Taxonomy" id="1848322"/>
    <lineage>
        <taxon>Bacteria</taxon>
        <taxon>Bacillati</taxon>
        <taxon>Actinomycetota</taxon>
        <taxon>Actinomycetes</taxon>
        <taxon>Streptosporangiales</taxon>
        <taxon>Streptosporangiaceae</taxon>
        <taxon>Nonomuraea</taxon>
    </lineage>
</organism>
<evidence type="ECO:0000256" key="2">
    <source>
        <dbReference type="SAM" id="Phobius"/>
    </source>
</evidence>
<keyword evidence="2" id="KW-0812">Transmembrane</keyword>
<keyword evidence="2" id="KW-0472">Membrane</keyword>
<name>A0A4R4W6C3_9ACTN</name>
<dbReference type="InterPro" id="IPR036689">
    <property type="entry name" value="ESAT-6-like_sf"/>
</dbReference>
<feature type="region of interest" description="Disordered" evidence="1">
    <location>
        <begin position="248"/>
        <end position="268"/>
    </location>
</feature>
<keyword evidence="5" id="KW-1185">Reference proteome</keyword>
<feature type="transmembrane region" description="Helical" evidence="2">
    <location>
        <begin position="125"/>
        <end position="147"/>
    </location>
</feature>
<feature type="compositionally biased region" description="Gly residues" evidence="1">
    <location>
        <begin position="253"/>
        <end position="268"/>
    </location>
</feature>
<dbReference type="SUPFAM" id="SSF140453">
    <property type="entry name" value="EsxAB dimer-like"/>
    <property type="match status" value="1"/>
</dbReference>
<dbReference type="Gene3D" id="1.10.287.1060">
    <property type="entry name" value="ESAT-6-like"/>
    <property type="match status" value="1"/>
</dbReference>
<proteinExistence type="predicted"/>
<keyword evidence="3" id="KW-0732">Signal</keyword>
<evidence type="ECO:0000256" key="1">
    <source>
        <dbReference type="SAM" id="MobiDB-lite"/>
    </source>
</evidence>
<feature type="chain" id="PRO_5039665337" evidence="3">
    <location>
        <begin position="18"/>
        <end position="268"/>
    </location>
</feature>
<feature type="signal peptide" evidence="3">
    <location>
        <begin position="1"/>
        <end position="17"/>
    </location>
</feature>
<evidence type="ECO:0000256" key="3">
    <source>
        <dbReference type="SAM" id="SignalP"/>
    </source>
</evidence>
<dbReference type="AlphaFoldDB" id="A0A4R4W6C3"/>
<evidence type="ECO:0000313" key="4">
    <source>
        <dbReference type="EMBL" id="TDD12497.1"/>
    </source>
</evidence>
<reference evidence="4 5" key="1">
    <citation type="submission" date="2019-03" db="EMBL/GenBank/DDBJ databases">
        <title>Draft genome sequences of novel Actinobacteria.</title>
        <authorList>
            <person name="Sahin N."/>
            <person name="Ay H."/>
            <person name="Saygin H."/>
        </authorList>
    </citation>
    <scope>NUCLEOTIDE SEQUENCE [LARGE SCALE GENOMIC DNA]</scope>
    <source>
        <strain evidence="4 5">KC310</strain>
    </source>
</reference>
<dbReference type="Pfam" id="PF06013">
    <property type="entry name" value="WXG100"/>
    <property type="match status" value="1"/>
</dbReference>
<comment type="caution">
    <text evidence="4">The sequence shown here is derived from an EMBL/GenBank/DDBJ whole genome shotgun (WGS) entry which is preliminary data.</text>
</comment>
<dbReference type="Proteomes" id="UP000295258">
    <property type="component" value="Unassembled WGS sequence"/>
</dbReference>
<dbReference type="InterPro" id="IPR010310">
    <property type="entry name" value="T7SS_ESAT-6-like"/>
</dbReference>